<dbReference type="InterPro" id="IPR040976">
    <property type="entry name" value="Pkinase_fungal"/>
</dbReference>
<dbReference type="EMBL" id="JASNQZ010000014">
    <property type="protein sequence ID" value="KAL0948323.1"/>
    <property type="molecule type" value="Genomic_DNA"/>
</dbReference>
<accession>A0ABR3IYH7</accession>
<proteinExistence type="predicted"/>
<feature type="region of interest" description="Disordered" evidence="1">
    <location>
        <begin position="475"/>
        <end position="495"/>
    </location>
</feature>
<dbReference type="SUPFAM" id="SSF56112">
    <property type="entry name" value="Protein kinase-like (PK-like)"/>
    <property type="match status" value="1"/>
</dbReference>
<feature type="region of interest" description="Disordered" evidence="1">
    <location>
        <begin position="1"/>
        <end position="24"/>
    </location>
</feature>
<evidence type="ECO:0000313" key="4">
    <source>
        <dbReference type="Proteomes" id="UP001556367"/>
    </source>
</evidence>
<evidence type="ECO:0000259" key="2">
    <source>
        <dbReference type="Pfam" id="PF17667"/>
    </source>
</evidence>
<dbReference type="PROSITE" id="PS00109">
    <property type="entry name" value="PROTEIN_KINASE_TYR"/>
    <property type="match status" value="1"/>
</dbReference>
<dbReference type="Proteomes" id="UP001556367">
    <property type="component" value="Unassembled WGS sequence"/>
</dbReference>
<dbReference type="InterPro" id="IPR008266">
    <property type="entry name" value="Tyr_kinase_AS"/>
</dbReference>
<feature type="domain" description="Fungal-type protein kinase" evidence="2">
    <location>
        <begin position="366"/>
        <end position="600"/>
    </location>
</feature>
<feature type="compositionally biased region" description="Polar residues" evidence="1">
    <location>
        <begin position="1"/>
        <end position="11"/>
    </location>
</feature>
<gene>
    <name evidence="3" type="ORF">HGRIS_010911</name>
</gene>
<keyword evidence="4" id="KW-1185">Reference proteome</keyword>
<sequence>MTTVTNAQWSGNKLAEPPAHTRQEQTKQIQENAMRNYPEFCQHYLRPFISEHGRNFTETIAQSERAKVLRNKYMESRCTPSKYSDIYDDLVNLLNYLSEQIHDKFRPHAKPSKIVFVDYHSTMPDHHPKYMDTKVFPDIIAILETTKAHHDQLDDHVHLSWHHILSAVEEKSPSDKKNGPAQCGTYLAYACQARPDVAAMYGVSFATTGYKILYNDAMDVTISDEINIDDLVPLACYVYALYSPPDTHHTRDTSITLASRLFEEPRWNVEFKNVTYPNCRVRFVGPPHKRQTWIAVCEEPLAVIKDSWWSDDRNWNEGELFSVLHEKGAVPGWVQIRSEGVIPAQKRPGNPNPGNLSTFSLEMGKRRKFKKRVVMSTYGEHLFRCGSVLEFLKAMYDVLEAHRFAALDRNILHRDISMDNILIKPRGPDVEPIVGPRPKFIHEIVDGVEHAPPVAVLCDLDNGCELNRSVAKTPTFSNKNTVPETGDDYRNPQRTGTPMYMARGLCGAKLLRNMVFVPMPHIPDDIRDRYLAAHTGHPPRLIRSLEDVGKTIHGSTKSDEKIEMIFQEQFKPFKDRSQQYHALFYHRMRYDAESVYWVIVIFLLLARPTPAKPQHDPSLGPEAEDEEECLMMADDDEDDSHLDSMDDLWLNFVNHKILDTTQVLKKPQTDSRSSVFEQGPQGWEEALHVKLAPMADMLFELSRQVEPEYIYLEPNLDDEHPDHLHEAMSC</sequence>
<dbReference type="Pfam" id="PF17667">
    <property type="entry name" value="Pkinase_fungal"/>
    <property type="match status" value="1"/>
</dbReference>
<protein>
    <recommendedName>
        <fullName evidence="2">Fungal-type protein kinase domain-containing protein</fullName>
    </recommendedName>
</protein>
<organism evidence="3 4">
    <name type="scientific">Hohenbuehelia grisea</name>
    <dbReference type="NCBI Taxonomy" id="104357"/>
    <lineage>
        <taxon>Eukaryota</taxon>
        <taxon>Fungi</taxon>
        <taxon>Dikarya</taxon>
        <taxon>Basidiomycota</taxon>
        <taxon>Agaricomycotina</taxon>
        <taxon>Agaricomycetes</taxon>
        <taxon>Agaricomycetidae</taxon>
        <taxon>Agaricales</taxon>
        <taxon>Pleurotineae</taxon>
        <taxon>Pleurotaceae</taxon>
        <taxon>Hohenbuehelia</taxon>
    </lineage>
</organism>
<name>A0ABR3IYH7_9AGAR</name>
<reference evidence="4" key="1">
    <citation type="submission" date="2024-06" db="EMBL/GenBank/DDBJ databases">
        <title>Multi-omics analyses provide insights into the biosynthesis of the anticancer antibiotic pleurotin in Hohenbuehelia grisea.</title>
        <authorList>
            <person name="Weaver J.A."/>
            <person name="Alberti F."/>
        </authorList>
    </citation>
    <scope>NUCLEOTIDE SEQUENCE [LARGE SCALE GENOMIC DNA]</scope>
    <source>
        <strain evidence="4">T-177</strain>
    </source>
</reference>
<evidence type="ECO:0000256" key="1">
    <source>
        <dbReference type="SAM" id="MobiDB-lite"/>
    </source>
</evidence>
<dbReference type="InterPro" id="IPR011009">
    <property type="entry name" value="Kinase-like_dom_sf"/>
</dbReference>
<comment type="caution">
    <text evidence="3">The sequence shown here is derived from an EMBL/GenBank/DDBJ whole genome shotgun (WGS) entry which is preliminary data.</text>
</comment>
<dbReference type="Gene3D" id="1.10.510.10">
    <property type="entry name" value="Transferase(Phosphotransferase) domain 1"/>
    <property type="match status" value="1"/>
</dbReference>
<evidence type="ECO:0000313" key="3">
    <source>
        <dbReference type="EMBL" id="KAL0948323.1"/>
    </source>
</evidence>